<dbReference type="SUPFAM" id="SSF51735">
    <property type="entry name" value="NAD(P)-binding Rossmann-fold domains"/>
    <property type="match status" value="1"/>
</dbReference>
<name>A0A8J3TY81_9ACTN</name>
<proteinExistence type="predicted"/>
<evidence type="ECO:0000313" key="3">
    <source>
        <dbReference type="Proteomes" id="UP000650628"/>
    </source>
</evidence>
<dbReference type="InterPro" id="IPR036291">
    <property type="entry name" value="NAD(P)-bd_dom_sf"/>
</dbReference>
<dbReference type="Gene3D" id="3.40.50.720">
    <property type="entry name" value="NAD(P)-binding Rossmann-like Domain"/>
    <property type="match status" value="1"/>
</dbReference>
<comment type="caution">
    <text evidence="2">The sequence shown here is derived from an EMBL/GenBank/DDBJ whole genome shotgun (WGS) entry which is preliminary data.</text>
</comment>
<accession>A0A8J3TY81</accession>
<keyword evidence="1" id="KW-0560">Oxidoreductase</keyword>
<gene>
    <name evidence="2" type="ORF">Pmi06nite_69640</name>
</gene>
<dbReference type="RefSeq" id="WP_203957350.1">
    <property type="nucleotide sequence ID" value="NZ_BOOO01000040.1"/>
</dbReference>
<evidence type="ECO:0000313" key="2">
    <source>
        <dbReference type="EMBL" id="GII33522.1"/>
    </source>
</evidence>
<dbReference type="PANTHER" id="PTHR43157">
    <property type="entry name" value="PHOSPHATIDYLINOSITOL-GLYCAN BIOSYNTHESIS CLASS F PROTEIN-RELATED"/>
    <property type="match status" value="1"/>
</dbReference>
<dbReference type="InterPro" id="IPR002347">
    <property type="entry name" value="SDR_fam"/>
</dbReference>
<dbReference type="Proteomes" id="UP000650628">
    <property type="component" value="Unassembled WGS sequence"/>
</dbReference>
<reference evidence="2 3" key="1">
    <citation type="submission" date="2021-01" db="EMBL/GenBank/DDBJ databases">
        <title>Whole genome shotgun sequence of Planotetraspora mira NBRC 15435.</title>
        <authorList>
            <person name="Komaki H."/>
            <person name="Tamura T."/>
        </authorList>
    </citation>
    <scope>NUCLEOTIDE SEQUENCE [LARGE SCALE GENOMIC DNA]</scope>
    <source>
        <strain evidence="2 3">NBRC 15435</strain>
    </source>
</reference>
<dbReference type="PRINTS" id="PR00081">
    <property type="entry name" value="GDHRDH"/>
</dbReference>
<protein>
    <submittedName>
        <fullName evidence="2">Retinol dehydrogenase</fullName>
    </submittedName>
</protein>
<keyword evidence="3" id="KW-1185">Reference proteome</keyword>
<dbReference type="PANTHER" id="PTHR43157:SF31">
    <property type="entry name" value="PHOSPHATIDYLINOSITOL-GLYCAN BIOSYNTHESIS CLASS F PROTEIN"/>
    <property type="match status" value="1"/>
</dbReference>
<dbReference type="GO" id="GO:0016491">
    <property type="term" value="F:oxidoreductase activity"/>
    <property type="evidence" value="ECO:0007669"/>
    <property type="project" value="UniProtKB-KW"/>
</dbReference>
<dbReference type="Pfam" id="PF00106">
    <property type="entry name" value="adh_short"/>
    <property type="match status" value="1"/>
</dbReference>
<organism evidence="2 3">
    <name type="scientific">Planotetraspora mira</name>
    <dbReference type="NCBI Taxonomy" id="58121"/>
    <lineage>
        <taxon>Bacteria</taxon>
        <taxon>Bacillati</taxon>
        <taxon>Actinomycetota</taxon>
        <taxon>Actinomycetes</taxon>
        <taxon>Streptosporangiales</taxon>
        <taxon>Streptosporangiaceae</taxon>
        <taxon>Planotetraspora</taxon>
    </lineage>
</organism>
<dbReference type="AlphaFoldDB" id="A0A8J3TY81"/>
<sequence>MTALSPHVDLTGKVSLVTGATGGMGTVITTRLARLGSTVVIAVRNPDSGEQLRRRVAAEVGADRVEVLTADLASQDDLHRLADRFTARHGALHLLINNVGAHYRQRTLNADGVEMHIAINYLAGFTLTDLLLGPLQAGTPSRVVNVASMALEDTRVVKLRRRPRPVRIDPAQLDDLRHTNPAAGWTPLDAYARGKMLTLMSGYLLAERLRDTGVTVNAVHPGLVNTGILDDIAHPLMKPILPLTRRLLLPPEEGAQATLNAAIAPELAETTGRYFHVRTEIRSPAASYDVELQQRIWEMTAAHIARGGVPK</sequence>
<evidence type="ECO:0000256" key="1">
    <source>
        <dbReference type="ARBA" id="ARBA00023002"/>
    </source>
</evidence>
<dbReference type="EMBL" id="BOOO01000040">
    <property type="protein sequence ID" value="GII33522.1"/>
    <property type="molecule type" value="Genomic_DNA"/>
</dbReference>